<dbReference type="OMA" id="VECTPFS"/>
<dbReference type="eggNOG" id="ENOG502QXJ4">
    <property type="taxonomic scope" value="Eukaryota"/>
</dbReference>
<sequence length="439" mass="49368">MAEKVSERVGNLNTTDYDEKPEGPGSALSVLLGLFLGLANNFAEHFVFLLCYMSFKLLKGDNNVPLNVFLFFFFFALGSVVFLFLSPLLSFFTLVSYLFEAFFFLLMLLSVKTFEADAGRNVFTASVALLGLTHGVNKASTMGLVECTPFSNPRVVDLAKFLSGLLPLFLYVVFKFGVAEEDTFAKDELELFFVTVTSLALVLTLLGGLLSVWYSSTGSVKRYVERKKVENDSKPKFVARHAGALFNNLLVPGLVFLALFFMKYTVFPMFFPLDASKKVDVGYKYLFLCLPGLMDGLSRLSFLYLFGRLNVDWGSLTPWKTLYMLVFDVLLVVYFAVLHNMQEEDFVLFEETFSLLFFMVFTLLHSATADLVTLEFLAFREDREHDKRDLETPSASTESGLSRASKRVTTFVFLNVLESVGSTLGSLLTLLLFNLQPDK</sequence>
<keyword evidence="2" id="KW-0812">Transmembrane</keyword>
<dbReference type="AlphaFoldDB" id="Q4MZS1"/>
<evidence type="ECO:0000313" key="3">
    <source>
        <dbReference type="EMBL" id="EAN31178.1"/>
    </source>
</evidence>
<feature type="transmembrane region" description="Helical" evidence="2">
    <location>
        <begin position="282"/>
        <end position="302"/>
    </location>
</feature>
<feature type="transmembrane region" description="Helical" evidence="2">
    <location>
        <begin position="237"/>
        <end position="262"/>
    </location>
</feature>
<feature type="transmembrane region" description="Helical" evidence="2">
    <location>
        <begin position="353"/>
        <end position="378"/>
    </location>
</feature>
<feature type="transmembrane region" description="Helical" evidence="2">
    <location>
        <begin position="191"/>
        <end position="216"/>
    </location>
</feature>
<dbReference type="RefSeq" id="XP_763461.1">
    <property type="nucleotide sequence ID" value="XM_758368.1"/>
</dbReference>
<dbReference type="VEuPathDB" id="PiroplasmaDB:TpMuguga_03g00441"/>
<organism evidence="3 4">
    <name type="scientific">Theileria parva</name>
    <name type="common">East coast fever infection agent</name>
    <dbReference type="NCBI Taxonomy" id="5875"/>
    <lineage>
        <taxon>Eukaryota</taxon>
        <taxon>Sar</taxon>
        <taxon>Alveolata</taxon>
        <taxon>Apicomplexa</taxon>
        <taxon>Aconoidasida</taxon>
        <taxon>Piroplasmida</taxon>
        <taxon>Theileriidae</taxon>
        <taxon>Theileria</taxon>
    </lineage>
</organism>
<feature type="transmembrane region" description="Helical" evidence="2">
    <location>
        <begin position="27"/>
        <end position="52"/>
    </location>
</feature>
<comment type="caution">
    <text evidence="3">The sequence shown here is derived from an EMBL/GenBank/DDBJ whole genome shotgun (WGS) entry which is preliminary data.</text>
</comment>
<reference evidence="3 4" key="1">
    <citation type="journal article" date="2005" name="Science">
        <title>Genome sequence of Theileria parva, a bovine pathogen that transforms lymphocytes.</title>
        <authorList>
            <person name="Gardner M.J."/>
            <person name="Bishop R."/>
            <person name="Shah T."/>
            <person name="de Villiers E.P."/>
            <person name="Carlton J.M."/>
            <person name="Hall N."/>
            <person name="Ren Q."/>
            <person name="Paulsen I.T."/>
            <person name="Pain A."/>
            <person name="Berriman M."/>
            <person name="Wilson R.J.M."/>
            <person name="Sato S."/>
            <person name="Ralph S.A."/>
            <person name="Mann D.J."/>
            <person name="Xiong Z."/>
            <person name="Shallom S.J."/>
            <person name="Weidman J."/>
            <person name="Jiang L."/>
            <person name="Lynn J."/>
            <person name="Weaver B."/>
            <person name="Shoaibi A."/>
            <person name="Domingo A.R."/>
            <person name="Wasawo D."/>
            <person name="Crabtree J."/>
            <person name="Wortman J.R."/>
            <person name="Haas B."/>
            <person name="Angiuoli S.V."/>
            <person name="Creasy T.H."/>
            <person name="Lu C."/>
            <person name="Suh B."/>
            <person name="Silva J.C."/>
            <person name="Utterback T.R."/>
            <person name="Feldblyum T.V."/>
            <person name="Pertea M."/>
            <person name="Allen J."/>
            <person name="Nierman W.C."/>
            <person name="Taracha E.L.N."/>
            <person name="Salzberg S.L."/>
            <person name="White O.R."/>
            <person name="Fitzhugh H.A."/>
            <person name="Morzaria S."/>
            <person name="Venter J.C."/>
            <person name="Fraser C.M."/>
            <person name="Nene V."/>
        </authorList>
    </citation>
    <scope>NUCLEOTIDE SEQUENCE [LARGE SCALE GENOMIC DNA]</scope>
    <source>
        <strain evidence="3 4">Muguga</strain>
    </source>
</reference>
<dbReference type="EMBL" id="AAGK01000005">
    <property type="protein sequence ID" value="EAN31178.1"/>
    <property type="molecule type" value="Genomic_DNA"/>
</dbReference>
<feature type="transmembrane region" description="Helical" evidence="2">
    <location>
        <begin position="411"/>
        <end position="433"/>
    </location>
</feature>
<gene>
    <name evidence="3" type="ordered locus">TP03_0441</name>
</gene>
<dbReference type="Proteomes" id="UP000001949">
    <property type="component" value="Unassembled WGS sequence"/>
</dbReference>
<dbReference type="InParanoid" id="Q4MZS1"/>
<name>Q4MZS1_THEPA</name>
<protein>
    <submittedName>
        <fullName evidence="3">Uncharacterized protein</fullName>
    </submittedName>
</protein>
<keyword evidence="2" id="KW-1133">Transmembrane helix</keyword>
<keyword evidence="2" id="KW-0472">Membrane</keyword>
<feature type="transmembrane region" description="Helical" evidence="2">
    <location>
        <begin position="64"/>
        <end position="85"/>
    </location>
</feature>
<feature type="transmembrane region" description="Helical" evidence="2">
    <location>
        <begin position="91"/>
        <end position="111"/>
    </location>
</feature>
<feature type="region of interest" description="Disordered" evidence="1">
    <location>
        <begin position="1"/>
        <end position="23"/>
    </location>
</feature>
<dbReference type="KEGG" id="tpv:TP03_0441"/>
<evidence type="ECO:0000256" key="1">
    <source>
        <dbReference type="SAM" id="MobiDB-lite"/>
    </source>
</evidence>
<evidence type="ECO:0000256" key="2">
    <source>
        <dbReference type="SAM" id="Phobius"/>
    </source>
</evidence>
<proteinExistence type="predicted"/>
<feature type="transmembrane region" description="Helical" evidence="2">
    <location>
        <begin position="322"/>
        <end position="341"/>
    </location>
</feature>
<dbReference type="GeneID" id="3500202"/>
<accession>Q4MZS1</accession>
<evidence type="ECO:0000313" key="4">
    <source>
        <dbReference type="Proteomes" id="UP000001949"/>
    </source>
</evidence>
<feature type="transmembrane region" description="Helical" evidence="2">
    <location>
        <begin position="161"/>
        <end position="179"/>
    </location>
</feature>
<keyword evidence="4" id="KW-1185">Reference proteome</keyword>